<dbReference type="Gene3D" id="1.10.10.10">
    <property type="entry name" value="Winged helix-like DNA-binding domain superfamily/Winged helix DNA-binding domain"/>
    <property type="match status" value="1"/>
</dbReference>
<protein>
    <recommendedName>
        <fullName evidence="2">Plasmid replication protein RepL domain-containing protein</fullName>
    </recommendedName>
</protein>
<dbReference type="AlphaFoldDB" id="A0A0H5PZR0"/>
<dbReference type="InterPro" id="IPR036388">
    <property type="entry name" value="WH-like_DNA-bd_sf"/>
</dbReference>
<organism evidence="1">
    <name type="scientific">uncultured prokaryote</name>
    <dbReference type="NCBI Taxonomy" id="198431"/>
    <lineage>
        <taxon>unclassified sequences</taxon>
        <taxon>environmental samples</taxon>
    </lineage>
</organism>
<reference evidence="1" key="1">
    <citation type="submission" date="2015-06" db="EMBL/GenBank/DDBJ databases">
        <authorList>
            <person name="Joergensen T."/>
        </authorList>
    </citation>
    <scope>NUCLEOTIDE SEQUENCE</scope>
    <source>
        <strain evidence="1">RGRH0543</strain>
    </source>
</reference>
<evidence type="ECO:0008006" key="2">
    <source>
        <dbReference type="Google" id="ProtNLM"/>
    </source>
</evidence>
<name>A0A0H5PZR0_9ZZZZ</name>
<proteinExistence type="predicted"/>
<sequence length="172" mass="19427">MVQKRLMQVDAETGELIEEGFVAYVAPRRKNGFGARWMAMAQDAALLLAQSDLGRDDFRVFMALLARLDYENLLVLNQADLARDMGMQRQNVQRSIKRLMGLGVLLEGPRIGVSRSYRFNPEFGWKGTARNHVIALDQERKKRMANAGIKGVIEGGQEAPERDPNTLDMFTE</sequence>
<dbReference type="EMBL" id="LN853176">
    <property type="protein sequence ID" value="CRY95211.1"/>
    <property type="molecule type" value="Genomic_DNA"/>
</dbReference>
<dbReference type="InterPro" id="IPR036390">
    <property type="entry name" value="WH_DNA-bd_sf"/>
</dbReference>
<accession>A0A0H5PZR0</accession>
<reference evidence="1" key="2">
    <citation type="submission" date="2015-07" db="EMBL/GenBank/DDBJ databases">
        <title>Plasmids, circular viruses and viroids from rat gut.</title>
        <authorList>
            <person name="Jorgensen T.J."/>
            <person name="Hansen M.A."/>
            <person name="Xu Z."/>
            <person name="Tabak M.A."/>
            <person name="Sorensen S.J."/>
            <person name="Hansen L.H."/>
        </authorList>
    </citation>
    <scope>NUCLEOTIDE SEQUENCE</scope>
    <source>
        <strain evidence="1">RGRH0543</strain>
    </source>
</reference>
<dbReference type="SUPFAM" id="SSF46785">
    <property type="entry name" value="Winged helix' DNA-binding domain"/>
    <property type="match status" value="1"/>
</dbReference>
<evidence type="ECO:0000313" key="1">
    <source>
        <dbReference type="EMBL" id="CRY95211.1"/>
    </source>
</evidence>